<dbReference type="PANTHER" id="PTHR12192:SF2">
    <property type="entry name" value="GLUTATHIONE-SPECIFIC GAMMA-GLUTAMYLCYCLOTRANSFERASE 2"/>
    <property type="match status" value="1"/>
</dbReference>
<comment type="caution">
    <text evidence="3">The sequence shown here is derived from an EMBL/GenBank/DDBJ whole genome shotgun (WGS) entry which is preliminary data.</text>
</comment>
<dbReference type="Pfam" id="PF04752">
    <property type="entry name" value="ChaC"/>
    <property type="match status" value="1"/>
</dbReference>
<dbReference type="CDD" id="cd06661">
    <property type="entry name" value="GGCT_like"/>
    <property type="match status" value="1"/>
</dbReference>
<name>A0A8B2NKM6_9HYPH</name>
<sequence>MSAPPGLMETRAMTDTLRLTRALVDRLPPRTDERGPLMVDAPGPDYYERTAEAVLSRLERPDELWVFAAGSLIWKPRFTVAERRVAHLDGWRRAFCIGDRRFRGCPSAPGLMMSLDRGGSCSGVVLRMAPENLAASLVAMLQTEPPLAPEWVEASTDAGPVRAIAFAIDRSWPLYVPEPLEEDLADILASAVGHVGTMAEYLLNTVTELERHGVRDPQLWRLQSLVAERLERLPVPVEGL</sequence>
<evidence type="ECO:0000256" key="1">
    <source>
        <dbReference type="ARBA" id="ARBA00012344"/>
    </source>
</evidence>
<dbReference type="InterPro" id="IPR006840">
    <property type="entry name" value="ChaC"/>
</dbReference>
<accession>A0A8B2NKM6</accession>
<dbReference type="PROSITE" id="PS00616">
    <property type="entry name" value="HIS_ACID_PHOSPHAT_1"/>
    <property type="match status" value="1"/>
</dbReference>
<dbReference type="Gene3D" id="3.10.490.10">
    <property type="entry name" value="Gamma-glutamyl cyclotransferase-like"/>
    <property type="match status" value="1"/>
</dbReference>
<dbReference type="PANTHER" id="PTHR12192">
    <property type="entry name" value="CATION TRANSPORT PROTEIN CHAC-RELATED"/>
    <property type="match status" value="1"/>
</dbReference>
<dbReference type="AlphaFoldDB" id="A0A8B2NKM6"/>
<reference evidence="3 4" key="1">
    <citation type="submission" date="2018-05" db="EMBL/GenBank/DDBJ databases">
        <title>Acuticoccus sediminis sp. nov., isolated from deep-sea sediment of Indian Ocean.</title>
        <authorList>
            <person name="Liu X."/>
            <person name="Lai Q."/>
            <person name="Du Y."/>
            <person name="Sun F."/>
            <person name="Zhang X."/>
            <person name="Wang S."/>
            <person name="Shao Z."/>
        </authorList>
    </citation>
    <scope>NUCLEOTIDE SEQUENCE [LARGE SCALE GENOMIC DNA]</scope>
    <source>
        <strain evidence="3 4">PTG4-2</strain>
    </source>
</reference>
<dbReference type="GO" id="GO:0005737">
    <property type="term" value="C:cytoplasm"/>
    <property type="evidence" value="ECO:0007669"/>
    <property type="project" value="TreeGrafter"/>
</dbReference>
<dbReference type="GO" id="GO:0061928">
    <property type="term" value="F:glutathione specific gamma-glutamylcyclotransferase activity"/>
    <property type="evidence" value="ECO:0007669"/>
    <property type="project" value="UniProtKB-EC"/>
</dbReference>
<evidence type="ECO:0000313" key="3">
    <source>
        <dbReference type="EMBL" id="RAH98434.1"/>
    </source>
</evidence>
<dbReference type="InterPro" id="IPR013024">
    <property type="entry name" value="GGCT-like"/>
</dbReference>
<dbReference type="InterPro" id="IPR033379">
    <property type="entry name" value="Acid_Pase_AS"/>
</dbReference>
<evidence type="ECO:0000256" key="2">
    <source>
        <dbReference type="ARBA" id="ARBA00023239"/>
    </source>
</evidence>
<dbReference type="Proteomes" id="UP000249590">
    <property type="component" value="Unassembled WGS sequence"/>
</dbReference>
<organism evidence="3 4">
    <name type="scientific">Acuticoccus sediminis</name>
    <dbReference type="NCBI Taxonomy" id="2184697"/>
    <lineage>
        <taxon>Bacteria</taxon>
        <taxon>Pseudomonadati</taxon>
        <taxon>Pseudomonadota</taxon>
        <taxon>Alphaproteobacteria</taxon>
        <taxon>Hyphomicrobiales</taxon>
        <taxon>Amorphaceae</taxon>
        <taxon>Acuticoccus</taxon>
    </lineage>
</organism>
<keyword evidence="2" id="KW-0456">Lyase</keyword>
<proteinExistence type="predicted"/>
<evidence type="ECO:0000313" key="4">
    <source>
        <dbReference type="Proteomes" id="UP000249590"/>
    </source>
</evidence>
<protein>
    <recommendedName>
        <fullName evidence="1">glutathione-specific gamma-glutamylcyclotransferase</fullName>
        <ecNumber evidence="1">4.3.2.7</ecNumber>
    </recommendedName>
</protein>
<gene>
    <name evidence="3" type="ORF">DLJ53_27495</name>
</gene>
<dbReference type="EC" id="4.3.2.7" evidence="1"/>
<dbReference type="EMBL" id="QHHQ01000007">
    <property type="protein sequence ID" value="RAH98434.1"/>
    <property type="molecule type" value="Genomic_DNA"/>
</dbReference>
<keyword evidence="4" id="KW-1185">Reference proteome</keyword>
<dbReference type="GO" id="GO:0006751">
    <property type="term" value="P:glutathione catabolic process"/>
    <property type="evidence" value="ECO:0007669"/>
    <property type="project" value="InterPro"/>
</dbReference>